<dbReference type="Proteomes" id="UP000031572">
    <property type="component" value="Unassembled WGS sequence"/>
</dbReference>
<dbReference type="EMBL" id="JWJG01000023">
    <property type="protein sequence ID" value="KIF83997.1"/>
    <property type="molecule type" value="Genomic_DNA"/>
</dbReference>
<evidence type="ECO:0000313" key="1">
    <source>
        <dbReference type="EMBL" id="KIF83997.1"/>
    </source>
</evidence>
<protein>
    <submittedName>
        <fullName evidence="1">Uncharacterized protein</fullName>
    </submittedName>
</protein>
<dbReference type="AlphaFoldDB" id="A0A0C1YTJ9"/>
<comment type="caution">
    <text evidence="1">The sequence shown here is derived from an EMBL/GenBank/DDBJ whole genome shotgun (WGS) entry which is preliminary data.</text>
</comment>
<organism evidence="1 2">
    <name type="scientific">Noviherbaspirillum autotrophicum</name>
    <dbReference type="NCBI Taxonomy" id="709839"/>
    <lineage>
        <taxon>Bacteria</taxon>
        <taxon>Pseudomonadati</taxon>
        <taxon>Pseudomonadota</taxon>
        <taxon>Betaproteobacteria</taxon>
        <taxon>Burkholderiales</taxon>
        <taxon>Oxalobacteraceae</taxon>
        <taxon>Noviherbaspirillum</taxon>
    </lineage>
</organism>
<evidence type="ECO:0000313" key="2">
    <source>
        <dbReference type="Proteomes" id="UP000031572"/>
    </source>
</evidence>
<keyword evidence="2" id="KW-1185">Reference proteome</keyword>
<proteinExistence type="predicted"/>
<name>A0A0C1YTJ9_9BURK</name>
<gene>
    <name evidence="1" type="ORF">TSA66_01260</name>
</gene>
<accession>A0A0C1YTJ9</accession>
<reference evidence="1 2" key="1">
    <citation type="submission" date="2014-12" db="EMBL/GenBank/DDBJ databases">
        <title>Denitrispirillum autotrophicum gen. nov., sp. nov., Denitrifying, Facultatively Autotrophic Bacteria Isolated from Rice Paddy Soil.</title>
        <authorList>
            <person name="Ishii S."/>
            <person name="Ashida N."/>
            <person name="Ohno H."/>
            <person name="Otsuka S."/>
            <person name="Yokota A."/>
            <person name="Senoo K."/>
        </authorList>
    </citation>
    <scope>NUCLEOTIDE SEQUENCE [LARGE SCALE GENOMIC DNA]</scope>
    <source>
        <strain evidence="1 2">TSA66</strain>
    </source>
</reference>
<sequence>MLGDGVAVAVPEELEDVLLEFVSDPVACATTGDAVAEAAVLVVSAAPLPEPPPHAEINTAAQAQVKVVIEKR</sequence>